<evidence type="ECO:0000259" key="4">
    <source>
        <dbReference type="PROSITE" id="PS01031"/>
    </source>
</evidence>
<evidence type="ECO:0000256" key="1">
    <source>
        <dbReference type="ARBA" id="ARBA00023016"/>
    </source>
</evidence>
<gene>
    <name evidence="5" type="ORF">CU100_11410</name>
</gene>
<dbReference type="OrthoDB" id="9810618at2"/>
<keyword evidence="1" id="KW-0346">Stress response</keyword>
<evidence type="ECO:0000256" key="3">
    <source>
        <dbReference type="RuleBase" id="RU003616"/>
    </source>
</evidence>
<reference evidence="6" key="1">
    <citation type="submission" date="2017-11" db="EMBL/GenBank/DDBJ databases">
        <authorList>
            <person name="Kuznetsova I."/>
            <person name="Sazanova A."/>
            <person name="Chirak E."/>
            <person name="Safronova V."/>
            <person name="Willems A."/>
        </authorList>
    </citation>
    <scope>NUCLEOTIDE SEQUENCE [LARGE SCALE GENOMIC DNA]</scope>
    <source>
        <strain evidence="6">PEPV15</strain>
    </source>
</reference>
<comment type="caution">
    <text evidence="5">The sequence shown here is derived from an EMBL/GenBank/DDBJ whole genome shotgun (WGS) entry which is preliminary data.</text>
</comment>
<dbReference type="InterPro" id="IPR002068">
    <property type="entry name" value="A-crystallin/Hsp20_dom"/>
</dbReference>
<dbReference type="SUPFAM" id="SSF49764">
    <property type="entry name" value="HSP20-like chaperones"/>
    <property type="match status" value="1"/>
</dbReference>
<evidence type="ECO:0000313" key="6">
    <source>
        <dbReference type="Proteomes" id="UP000241158"/>
    </source>
</evidence>
<dbReference type="PANTHER" id="PTHR47062">
    <property type="match status" value="1"/>
</dbReference>
<name>A0A2P7AX65_9HYPH</name>
<dbReference type="Gene3D" id="2.60.40.790">
    <property type="match status" value="1"/>
</dbReference>
<sequence length="155" mass="17315">MRTNFDFSPLFRSSIGFDRMIDLLESASRVDAADNFPPYDIAKLGEDDYRISMALAGFGQDEIDITLERNMLMVSGQKSGEESGQYLHHGIAGRSFQRRFELADHVKVAGAKLENGMLTIELKREIPEEMKPRRIEIAGAGKGKPTQIEAEKHAA</sequence>
<dbReference type="PANTHER" id="PTHR47062:SF1">
    <property type="entry name" value="SMALL HEAT SHOCK PROTEIN IBPA"/>
    <property type="match status" value="1"/>
</dbReference>
<dbReference type="InterPro" id="IPR037913">
    <property type="entry name" value="ACD_IbpA/B"/>
</dbReference>
<dbReference type="Proteomes" id="UP000241158">
    <property type="component" value="Unassembled WGS sequence"/>
</dbReference>
<keyword evidence="6" id="KW-1185">Reference proteome</keyword>
<dbReference type="InterPro" id="IPR008978">
    <property type="entry name" value="HSP20-like_chaperone"/>
</dbReference>
<comment type="similarity">
    <text evidence="2 3">Belongs to the small heat shock protein (HSP20) family.</text>
</comment>
<dbReference type="EMBL" id="PGGN01000002">
    <property type="protein sequence ID" value="PSH58799.1"/>
    <property type="molecule type" value="Genomic_DNA"/>
</dbReference>
<organism evidence="5 6">
    <name type="scientific">Phyllobacterium endophyticum</name>
    <dbReference type="NCBI Taxonomy" id="1149773"/>
    <lineage>
        <taxon>Bacteria</taxon>
        <taxon>Pseudomonadati</taxon>
        <taxon>Pseudomonadota</taxon>
        <taxon>Alphaproteobacteria</taxon>
        <taxon>Hyphomicrobiales</taxon>
        <taxon>Phyllobacteriaceae</taxon>
        <taxon>Phyllobacterium</taxon>
    </lineage>
</organism>
<dbReference type="PROSITE" id="PS01031">
    <property type="entry name" value="SHSP"/>
    <property type="match status" value="1"/>
</dbReference>
<accession>A0A2P7AX65</accession>
<dbReference type="CDD" id="cd06470">
    <property type="entry name" value="ACD_IbpA-B_like"/>
    <property type="match status" value="1"/>
</dbReference>
<feature type="domain" description="SHSP" evidence="4">
    <location>
        <begin position="30"/>
        <end position="140"/>
    </location>
</feature>
<evidence type="ECO:0000256" key="2">
    <source>
        <dbReference type="PROSITE-ProRule" id="PRU00285"/>
    </source>
</evidence>
<dbReference type="AlphaFoldDB" id="A0A2P7AX65"/>
<evidence type="ECO:0000313" key="5">
    <source>
        <dbReference type="EMBL" id="PSH58799.1"/>
    </source>
</evidence>
<dbReference type="RefSeq" id="WP_106717234.1">
    <property type="nucleotide sequence ID" value="NZ_JACHXT010000001.1"/>
</dbReference>
<protein>
    <submittedName>
        <fullName evidence="5">Molecular chaperone Hsp20</fullName>
    </submittedName>
</protein>
<proteinExistence type="inferred from homology"/>
<dbReference type="Pfam" id="PF00011">
    <property type="entry name" value="HSP20"/>
    <property type="match status" value="1"/>
</dbReference>